<dbReference type="RefSeq" id="WP_378270013.1">
    <property type="nucleotide sequence ID" value="NZ_JBHUKR010000021.1"/>
</dbReference>
<reference evidence="3" key="1">
    <citation type="journal article" date="2019" name="Int. J. Syst. Evol. Microbiol.">
        <title>The Global Catalogue of Microorganisms (GCM) 10K type strain sequencing project: providing services to taxonomists for standard genome sequencing and annotation.</title>
        <authorList>
            <consortium name="The Broad Institute Genomics Platform"/>
            <consortium name="The Broad Institute Genome Sequencing Center for Infectious Disease"/>
            <person name="Wu L."/>
            <person name="Ma J."/>
        </authorList>
    </citation>
    <scope>NUCLEOTIDE SEQUENCE [LARGE SCALE GENOMIC DNA]</scope>
    <source>
        <strain evidence="3">CGMCC 4.7645</strain>
    </source>
</reference>
<organism evidence="2 3">
    <name type="scientific">Amycolatopsis pigmentata</name>
    <dbReference type="NCBI Taxonomy" id="450801"/>
    <lineage>
        <taxon>Bacteria</taxon>
        <taxon>Bacillati</taxon>
        <taxon>Actinomycetota</taxon>
        <taxon>Actinomycetes</taxon>
        <taxon>Pseudonocardiales</taxon>
        <taxon>Pseudonocardiaceae</taxon>
        <taxon>Amycolatopsis</taxon>
    </lineage>
</organism>
<keyword evidence="1" id="KW-1133">Transmembrane helix</keyword>
<evidence type="ECO:0000313" key="3">
    <source>
        <dbReference type="Proteomes" id="UP001597417"/>
    </source>
</evidence>
<dbReference type="EMBL" id="JBHUKR010000021">
    <property type="protein sequence ID" value="MFD2421450.1"/>
    <property type="molecule type" value="Genomic_DNA"/>
</dbReference>
<evidence type="ECO:0000313" key="2">
    <source>
        <dbReference type="EMBL" id="MFD2421450.1"/>
    </source>
</evidence>
<gene>
    <name evidence="2" type="ORF">ACFSXZ_34485</name>
</gene>
<dbReference type="Proteomes" id="UP001597417">
    <property type="component" value="Unassembled WGS sequence"/>
</dbReference>
<keyword evidence="3" id="KW-1185">Reference proteome</keyword>
<comment type="caution">
    <text evidence="2">The sequence shown here is derived from an EMBL/GenBank/DDBJ whole genome shotgun (WGS) entry which is preliminary data.</text>
</comment>
<keyword evidence="1" id="KW-0812">Transmembrane</keyword>
<feature type="transmembrane region" description="Helical" evidence="1">
    <location>
        <begin position="42"/>
        <end position="63"/>
    </location>
</feature>
<accession>A0ABW5G4B3</accession>
<keyword evidence="1" id="KW-0472">Membrane</keyword>
<protein>
    <submittedName>
        <fullName evidence="2">Uncharacterized protein</fullName>
    </submittedName>
</protein>
<evidence type="ECO:0000256" key="1">
    <source>
        <dbReference type="SAM" id="Phobius"/>
    </source>
</evidence>
<name>A0ABW5G4B3_9PSEU</name>
<sequence length="327" mass="35356">MDDSSLENHPDLMDPDWQRHAEKEAWTELRAKRRRAKRGKRLAWTAVLLAAALAAAVGVYRWGTATAHDQGAALPVSGAHSTSAAPSTIPEFAKVDLSRPFDNTPAQSWADSADGLTTPAAVKIGTFSVADVQDAYDRVKKLIAAAELDRRVLESHDASGYLALLTPSEQDRLRPILANRSTNEFGNYVTMLADGFHLLRTGPKINGRLSARLGDREAELVVHAEYVVGYAFDPGDYRPITSPADIEAFQRTAADYVIRTSPPYVKRDAGLSLGAGEGWTYSMACGPAKAGYLAPTYSEHSLHAPEGGDDQTKVFDLNAPMPTSSTC</sequence>
<proteinExistence type="predicted"/>